<accession>A0A328B158</accession>
<reference evidence="5" key="1">
    <citation type="submission" date="2018-05" db="EMBL/GenBank/DDBJ databases">
        <authorList>
            <person name="Li X."/>
        </authorList>
    </citation>
    <scope>NUCLEOTIDE SEQUENCE [LARGE SCALE GENOMIC DNA]</scope>
    <source>
        <strain evidence="5">HKS-05</strain>
    </source>
</reference>
<dbReference type="Proteomes" id="UP000249842">
    <property type="component" value="Unassembled WGS sequence"/>
</dbReference>
<evidence type="ECO:0000313" key="5">
    <source>
        <dbReference type="Proteomes" id="UP000249842"/>
    </source>
</evidence>
<keyword evidence="2" id="KW-0732">Signal</keyword>
<evidence type="ECO:0000256" key="2">
    <source>
        <dbReference type="SAM" id="SignalP"/>
    </source>
</evidence>
<dbReference type="PANTHER" id="PTHR36505:SF1">
    <property type="entry name" value="BLR1072 PROTEIN"/>
    <property type="match status" value="1"/>
</dbReference>
<proteinExistence type="predicted"/>
<keyword evidence="1" id="KW-1133">Transmembrane helix</keyword>
<dbReference type="Gene3D" id="2.30.30.240">
    <property type="entry name" value="PRC-barrel domain"/>
    <property type="match status" value="1"/>
</dbReference>
<dbReference type="SUPFAM" id="SSF50346">
    <property type="entry name" value="PRC-barrel domain"/>
    <property type="match status" value="1"/>
</dbReference>
<keyword evidence="5" id="KW-1185">Reference proteome</keyword>
<organism evidence="4 5">
    <name type="scientific">Phenylobacterium hankyongense</name>
    <dbReference type="NCBI Taxonomy" id="1813876"/>
    <lineage>
        <taxon>Bacteria</taxon>
        <taxon>Pseudomonadati</taxon>
        <taxon>Pseudomonadota</taxon>
        <taxon>Alphaproteobacteria</taxon>
        <taxon>Caulobacterales</taxon>
        <taxon>Caulobacteraceae</taxon>
        <taxon>Phenylobacterium</taxon>
    </lineage>
</organism>
<gene>
    <name evidence="4" type="ORF">DJ021_07105</name>
</gene>
<dbReference type="Pfam" id="PF05239">
    <property type="entry name" value="PRC"/>
    <property type="match status" value="1"/>
</dbReference>
<dbReference type="AlphaFoldDB" id="A0A328B158"/>
<dbReference type="EMBL" id="QFYP01000001">
    <property type="protein sequence ID" value="RAK59584.1"/>
    <property type="molecule type" value="Genomic_DNA"/>
</dbReference>
<name>A0A328B158_9CAUL</name>
<protein>
    <submittedName>
        <fullName evidence="4">PRC-barrel domain containing protein</fullName>
    </submittedName>
</protein>
<dbReference type="OrthoDB" id="8021018at2"/>
<dbReference type="InterPro" id="IPR027275">
    <property type="entry name" value="PRC-brl_dom"/>
</dbReference>
<keyword evidence="1" id="KW-0472">Membrane</keyword>
<evidence type="ECO:0000259" key="3">
    <source>
        <dbReference type="Pfam" id="PF05239"/>
    </source>
</evidence>
<sequence length="136" mass="13946">MTSPLARVPRGILALAAASTLTLGLAPGTASAAGGPPPVALVVVNVQAVALGFRASQMIGRTVTNDRNEDIGKIDDLVVGRDKVLFAVLSVGGFLGLGAHLVVAPYNSLRVSPQRIILPGATKAALLRLPEFKYAP</sequence>
<comment type="caution">
    <text evidence="4">The sequence shown here is derived from an EMBL/GenBank/DDBJ whole genome shotgun (WGS) entry which is preliminary data.</text>
</comment>
<evidence type="ECO:0000313" key="4">
    <source>
        <dbReference type="EMBL" id="RAK59584.1"/>
    </source>
</evidence>
<evidence type="ECO:0000256" key="1">
    <source>
        <dbReference type="SAM" id="Phobius"/>
    </source>
</evidence>
<keyword evidence="1" id="KW-0812">Transmembrane</keyword>
<dbReference type="PANTHER" id="PTHR36505">
    <property type="entry name" value="BLR1072 PROTEIN"/>
    <property type="match status" value="1"/>
</dbReference>
<feature type="transmembrane region" description="Helical" evidence="1">
    <location>
        <begin position="84"/>
        <end position="106"/>
    </location>
</feature>
<feature type="domain" description="PRC-barrel" evidence="3">
    <location>
        <begin position="53"/>
        <end position="119"/>
    </location>
</feature>
<feature type="signal peptide" evidence="2">
    <location>
        <begin position="1"/>
        <end position="32"/>
    </location>
</feature>
<dbReference type="InterPro" id="IPR011033">
    <property type="entry name" value="PRC_barrel-like_sf"/>
</dbReference>
<feature type="chain" id="PRO_5016304428" evidence="2">
    <location>
        <begin position="33"/>
        <end position="136"/>
    </location>
</feature>
<dbReference type="RefSeq" id="WP_111456877.1">
    <property type="nucleotide sequence ID" value="NZ_QFYP01000001.1"/>
</dbReference>